<evidence type="ECO:0000313" key="2">
    <source>
        <dbReference type="EMBL" id="KAK6331452.1"/>
    </source>
</evidence>
<dbReference type="InterPro" id="IPR057678">
    <property type="entry name" value="DUF7918"/>
</dbReference>
<reference evidence="2 3" key="1">
    <citation type="submission" date="2019-10" db="EMBL/GenBank/DDBJ databases">
        <authorList>
            <person name="Palmer J.M."/>
        </authorList>
    </citation>
    <scope>NUCLEOTIDE SEQUENCE [LARGE SCALE GENOMIC DNA]</scope>
    <source>
        <strain evidence="2 3">TWF730</strain>
    </source>
</reference>
<protein>
    <recommendedName>
        <fullName evidence="1">DUF7918 domain-containing protein</fullName>
    </recommendedName>
</protein>
<dbReference type="Proteomes" id="UP001373714">
    <property type="component" value="Unassembled WGS sequence"/>
</dbReference>
<dbReference type="Pfam" id="PF25534">
    <property type="entry name" value="DUF7918"/>
    <property type="match status" value="1"/>
</dbReference>
<evidence type="ECO:0000313" key="3">
    <source>
        <dbReference type="Proteomes" id="UP001373714"/>
    </source>
</evidence>
<accession>A0AAV9U0T8</accession>
<name>A0AAV9U0T8_9PEZI</name>
<keyword evidence="3" id="KW-1185">Reference proteome</keyword>
<dbReference type="AlphaFoldDB" id="A0AAV9U0T8"/>
<feature type="domain" description="DUF7918" evidence="1">
    <location>
        <begin position="7"/>
        <end position="221"/>
    </location>
</feature>
<gene>
    <name evidence="2" type="ORF">TWF730_004534</name>
</gene>
<sequence>MPTLRDITCDVYIDGKPAEKYSQTSVGGKHETYIVAEENKPYTVNLQFGRTGAPSHCVWIRSDGQAVNSASCHGPKLEVAGSRYRLSTNRGQPAWEYRHLVFKNISKIGDSASLENRKERIENVGIISVQVRRQYGPLKVIEEGAMTDPDTFRTFSPLKAIPKKEAELRHISHGTHISQKVSEFYDATKTAIPIDVEEHNYVVFNFKYASREMLRQMGVLPLEQISIDDDLVGMGIDSLQQEIMKLRRKSKFGWAWLRKCKVGNHVRVSSPTEKYAEENVNSYSDPVNGLKRRSSENEVKTRKMKQLLCF</sequence>
<dbReference type="EMBL" id="JAVHNS010000018">
    <property type="protein sequence ID" value="KAK6331452.1"/>
    <property type="molecule type" value="Genomic_DNA"/>
</dbReference>
<evidence type="ECO:0000259" key="1">
    <source>
        <dbReference type="Pfam" id="PF25534"/>
    </source>
</evidence>
<dbReference type="PANTHER" id="PTHR36223">
    <property type="entry name" value="BETA-LACTAMASE-TYPE TRANSPEPTIDASE FOLD DOMAIN CONTAINING PROTEIN"/>
    <property type="match status" value="1"/>
</dbReference>
<dbReference type="PANTHER" id="PTHR36223:SF1">
    <property type="entry name" value="TRANSCRIPTION ELONGATION FACTOR EAF N-TERMINAL DOMAIN-CONTAINING PROTEIN"/>
    <property type="match status" value="1"/>
</dbReference>
<comment type="caution">
    <text evidence="2">The sequence shown here is derived from an EMBL/GenBank/DDBJ whole genome shotgun (WGS) entry which is preliminary data.</text>
</comment>
<proteinExistence type="predicted"/>
<organism evidence="2 3">
    <name type="scientific">Orbilia blumenaviensis</name>
    <dbReference type="NCBI Taxonomy" id="1796055"/>
    <lineage>
        <taxon>Eukaryota</taxon>
        <taxon>Fungi</taxon>
        <taxon>Dikarya</taxon>
        <taxon>Ascomycota</taxon>
        <taxon>Pezizomycotina</taxon>
        <taxon>Orbiliomycetes</taxon>
        <taxon>Orbiliales</taxon>
        <taxon>Orbiliaceae</taxon>
        <taxon>Orbilia</taxon>
    </lineage>
</organism>